<evidence type="ECO:0000313" key="2">
    <source>
        <dbReference type="EMBL" id="ABD24047.1"/>
    </source>
</evidence>
<dbReference type="EMBL" id="DQ351904">
    <property type="protein sequence ID" value="ABD24047.1"/>
    <property type="molecule type" value="Genomic_DNA"/>
</dbReference>
<dbReference type="SUPFAM" id="SSF53213">
    <property type="entry name" value="LigB-like"/>
    <property type="match status" value="1"/>
</dbReference>
<sequence length="267" mass="28941">MAEIVGVFATSHVLFGSPDGDAQALRVVEGMNEIGRRVRLLRPDLLIVIGSDHLFNITTRLQPPFTVGVSDTFTPLGDMDIEQRPFAGNRAFAESLCARAADRFDLAQGEELRPDHGVMVPLMFIDPDGRIPVVPIYVNANMTPPPTAARAAQLGDIVAEAVGLDLPSHLRVVVVATGGLSHWINIPGHGEVNAEFDRRVIAAFQSGDMRWLRAIDTETLLKNAGNGGLEIVNWVMAAATLPGRRAEKIYYEPMPQWMTGMGGIAIV</sequence>
<dbReference type="Pfam" id="PF02900">
    <property type="entry name" value="LigB"/>
    <property type="match status" value="1"/>
</dbReference>
<gene>
    <name evidence="2" type="primary">carBb</name>
</gene>
<organism evidence="2">
    <name type="scientific">Klebsiella sp. LSSE-H2</name>
    <dbReference type="NCBI Taxonomy" id="367837"/>
    <lineage>
        <taxon>Bacteria</taxon>
        <taxon>Pseudomonadati</taxon>
        <taxon>Pseudomonadota</taxon>
        <taxon>Gammaproteobacteria</taxon>
        <taxon>Enterobacterales</taxon>
        <taxon>Enterobacteriaceae</taxon>
        <taxon>Klebsiella/Raoultella group</taxon>
        <taxon>Klebsiella</taxon>
    </lineage>
</organism>
<dbReference type="GO" id="GO:0008198">
    <property type="term" value="F:ferrous iron binding"/>
    <property type="evidence" value="ECO:0007669"/>
    <property type="project" value="InterPro"/>
</dbReference>
<dbReference type="Gene3D" id="3.40.830.10">
    <property type="entry name" value="LigB-like"/>
    <property type="match status" value="1"/>
</dbReference>
<protein>
    <submittedName>
        <fullName evidence="2">Meta cleavage enzyme subunit</fullName>
    </submittedName>
</protein>
<proteinExistence type="predicted"/>
<evidence type="ECO:0000259" key="1">
    <source>
        <dbReference type="Pfam" id="PF02900"/>
    </source>
</evidence>
<accession>Q2EZ53</accession>
<dbReference type="InterPro" id="IPR004183">
    <property type="entry name" value="Xdiol_dOase_suB"/>
</dbReference>
<dbReference type="AlphaFoldDB" id="Q2EZ53"/>
<reference evidence="2" key="1">
    <citation type="submission" date="2006-01" db="EMBL/GenBank/DDBJ databases">
        <title>A novel carbazole-degrading bacterium Klebsiella sp. LSSE-H2 isolated from the dye-contaminated soil.</title>
        <authorList>
            <person name="Huang J."/>
            <person name="Xiong X."/>
            <person name="Xing J."/>
            <person name="Li W."/>
            <person name="Li X."/>
            <person name="Liu H."/>
        </authorList>
    </citation>
    <scope>NUCLEOTIDE SEQUENCE</scope>
    <source>
        <strain evidence="2">LSSE-H2</strain>
    </source>
</reference>
<feature type="domain" description="Extradiol ring-cleavage dioxygenase class III enzyme subunit B" evidence="1">
    <location>
        <begin position="10"/>
        <end position="261"/>
    </location>
</feature>
<dbReference type="SMR" id="Q2EZ53"/>
<dbReference type="GO" id="GO:0016702">
    <property type="term" value="F:oxidoreductase activity, acting on single donors with incorporation of molecular oxygen, incorporation of two atoms of oxygen"/>
    <property type="evidence" value="ECO:0007669"/>
    <property type="project" value="UniProtKB-ARBA"/>
</dbReference>
<name>Q2EZ53_9ENTR</name>